<dbReference type="NCBIfam" id="TIGR02868">
    <property type="entry name" value="CydC"/>
    <property type="match status" value="1"/>
</dbReference>
<evidence type="ECO:0000313" key="12">
    <source>
        <dbReference type="Proteomes" id="UP001422074"/>
    </source>
</evidence>
<evidence type="ECO:0000259" key="9">
    <source>
        <dbReference type="PROSITE" id="PS50893"/>
    </source>
</evidence>
<proteinExistence type="predicted"/>
<dbReference type="EMBL" id="JBDFRB010000016">
    <property type="protein sequence ID" value="MEN2745657.1"/>
    <property type="molecule type" value="Genomic_DNA"/>
</dbReference>
<sequence length="1149" mass="115486">MRPDIPLGPTTRWAAALLALLAVARAAGLVLMAQGVADGLAGLAAGSGPFPGPGGAGALPGREAALSAAAGVLIRAAAHWGAAAVGRWAAVGVKEELRSRLLAAGLAGGASPSGASPSGEDDGEARVSSSAAATAVLAGRGLDGLDSLYTQYLPALVHTAAVPLLLGARILGADWVSALILALTLPLVPLFMILIGRHTLEAVAEAQQSLFRLSAHLVELAQGLPVLVGLGRAGEQRAALADLSRGYRDRTMATLRVAFLSALALELIATISVAVVAVFIGVRLVHGDMPLAPGLLALMLAPECFQPLRDLGTAHHASEDGAEALRRVRERLAVPSGTSAVRGSIAAGASTSGSAGTAGGMRVGELTVRYDGAAHDAVAGVAFTALAGRRTLLAGPSGSGKTTVLAVLAGLTRDGAGARVTGTVSGIDPARVAWVPQHPQFTERSVTAEVALYAGEAGRRPGTVAELLDRLGLGALGHADPAELSPGQQRRVAVARGLARVADGADTVLLDEPTAHLDEASAALVEQAIVGLPADATVLLVSHETGTAALADYVIDVSTRAGAGRSGVESSRFRADIPDAVAPPLRESRREDAPSGAWLGALARLIRPDAGRYALAALAGLGAAAAGVALAALSGWLIVRASEQPPILFLLTAIVGVRFFGIARAVLRYCERLAVHSAVLSTLTELRGKLWAALAAQGLAARRLLVPGAALESLVGDAEAVRDQLPRVLHPIATAVLVAAGALVAVGLLLPEQVPALAAALGTALLVAPAVALAADRHSARLAATGRTGLLARIGQAFGAAGDLAANGRTGVVLAGLRAEDARLTRLERRSAGAEGLAQGLVLAASGFAAVATLATADAAGAPGTTAAAVLLLQLALAEPLAAASTAVQQLPALRSALARIAAEDSPSPVSDTVPAPGAEPGAFLEPGEGTGVRPGAVRLRGVALGWPGAADVVTRLTLEASPGEWVVVAGPSGSGKSTLLALLTGFLAPRAGTAAVGGTVAWCPQEGHLFDSTVRGNLALARGRDRAPSDAELEEALRKVGLLEHVRSLPGGLDARIGSRGAYLSGGQRQRLAVARTLLAGADVVLLDEPTAHLDPEAGLDLVAALHAALADRTVIMVTHHASELLPGDRLVRLEGALDGGRAPQPVG</sequence>
<feature type="transmembrane region" description="Helical" evidence="8">
    <location>
        <begin position="257"/>
        <end position="282"/>
    </location>
</feature>
<evidence type="ECO:0000256" key="5">
    <source>
        <dbReference type="ARBA" id="ARBA00022989"/>
    </source>
</evidence>
<dbReference type="InterPro" id="IPR017871">
    <property type="entry name" value="ABC_transporter-like_CS"/>
</dbReference>
<dbReference type="RefSeq" id="WP_345886150.1">
    <property type="nucleotide sequence ID" value="NZ_JBDFRB010000016.1"/>
</dbReference>
<dbReference type="PROSITE" id="PS50929">
    <property type="entry name" value="ABC_TM1F"/>
    <property type="match status" value="2"/>
</dbReference>
<keyword evidence="2 8" id="KW-0812">Transmembrane</keyword>
<dbReference type="InterPro" id="IPR014223">
    <property type="entry name" value="ABC_CydC/D"/>
</dbReference>
<feature type="transmembrane region" description="Helical" evidence="8">
    <location>
        <begin position="732"/>
        <end position="750"/>
    </location>
</feature>
<dbReference type="SUPFAM" id="SSF90123">
    <property type="entry name" value="ABC transporter transmembrane region"/>
    <property type="match status" value="2"/>
</dbReference>
<evidence type="ECO:0000256" key="4">
    <source>
        <dbReference type="ARBA" id="ARBA00022840"/>
    </source>
</evidence>
<feature type="transmembrane region" description="Helical" evidence="8">
    <location>
        <begin position="613"/>
        <end position="639"/>
    </location>
</feature>
<feature type="domain" description="ABC transmembrane type-1" evidence="10">
    <location>
        <begin position="614"/>
        <end position="893"/>
    </location>
</feature>
<feature type="domain" description="ABC transporter" evidence="9">
    <location>
        <begin position="938"/>
        <end position="1148"/>
    </location>
</feature>
<keyword evidence="6 8" id="KW-0472">Membrane</keyword>
<dbReference type="PANTHER" id="PTHR24221">
    <property type="entry name" value="ATP-BINDING CASSETTE SUB-FAMILY B"/>
    <property type="match status" value="1"/>
</dbReference>
<gene>
    <name evidence="11" type="primary">cydC</name>
    <name evidence="11" type="ORF">ABCQ75_14105</name>
</gene>
<dbReference type="PROSITE" id="PS50893">
    <property type="entry name" value="ABC_TRANSPORTER_2"/>
    <property type="match status" value="2"/>
</dbReference>
<dbReference type="PANTHER" id="PTHR24221:SF654">
    <property type="entry name" value="ATP-BINDING CASSETTE SUB-FAMILY B MEMBER 6"/>
    <property type="match status" value="1"/>
</dbReference>
<evidence type="ECO:0000313" key="11">
    <source>
        <dbReference type="EMBL" id="MEN2745657.1"/>
    </source>
</evidence>
<dbReference type="Pfam" id="PF00664">
    <property type="entry name" value="ABC_membrane"/>
    <property type="match status" value="1"/>
</dbReference>
<feature type="compositionally biased region" description="Low complexity" evidence="7">
    <location>
        <begin position="106"/>
        <end position="118"/>
    </location>
</feature>
<dbReference type="PROSITE" id="PS00211">
    <property type="entry name" value="ABC_TRANSPORTER_1"/>
    <property type="match status" value="2"/>
</dbReference>
<feature type="transmembrane region" description="Helical" evidence="8">
    <location>
        <begin position="175"/>
        <end position="195"/>
    </location>
</feature>
<dbReference type="Proteomes" id="UP001422074">
    <property type="component" value="Unassembled WGS sequence"/>
</dbReference>
<dbReference type="InterPro" id="IPR003439">
    <property type="entry name" value="ABC_transporter-like_ATP-bd"/>
</dbReference>
<feature type="transmembrane region" description="Helical" evidence="8">
    <location>
        <begin position="756"/>
        <end position="775"/>
    </location>
</feature>
<protein>
    <submittedName>
        <fullName evidence="11">Thiol reductant ABC exporter subunit CydC</fullName>
    </submittedName>
</protein>
<comment type="caution">
    <text evidence="11">The sequence shown here is derived from an EMBL/GenBank/DDBJ whole genome shotgun (WGS) entry which is preliminary data.</text>
</comment>
<evidence type="ECO:0000256" key="1">
    <source>
        <dbReference type="ARBA" id="ARBA00004651"/>
    </source>
</evidence>
<dbReference type="InterPro" id="IPR003593">
    <property type="entry name" value="AAA+_ATPase"/>
</dbReference>
<dbReference type="SUPFAM" id="SSF52540">
    <property type="entry name" value="P-loop containing nucleoside triphosphate hydrolases"/>
    <property type="match status" value="2"/>
</dbReference>
<feature type="domain" description="ABC transmembrane type-1" evidence="10">
    <location>
        <begin position="13"/>
        <end position="314"/>
    </location>
</feature>
<reference evidence="11 12" key="1">
    <citation type="submission" date="2024-05" db="EMBL/GenBank/DDBJ databases">
        <title>Sinomonas sp. nov., isolated from a waste landfill.</title>
        <authorList>
            <person name="Zhao Y."/>
        </authorList>
    </citation>
    <scope>NUCLEOTIDE SEQUENCE [LARGE SCALE GENOMIC DNA]</scope>
    <source>
        <strain evidence="11 12">CCTCC AB2014300</strain>
    </source>
</reference>
<evidence type="ECO:0000256" key="7">
    <source>
        <dbReference type="SAM" id="MobiDB-lite"/>
    </source>
</evidence>
<dbReference type="InterPro" id="IPR027417">
    <property type="entry name" value="P-loop_NTPase"/>
</dbReference>
<dbReference type="InterPro" id="IPR036640">
    <property type="entry name" value="ABC1_TM_sf"/>
</dbReference>
<dbReference type="Gene3D" id="3.40.50.300">
    <property type="entry name" value="P-loop containing nucleotide triphosphate hydrolases"/>
    <property type="match status" value="2"/>
</dbReference>
<dbReference type="Pfam" id="PF00005">
    <property type="entry name" value="ABC_tran"/>
    <property type="match status" value="2"/>
</dbReference>
<dbReference type="InterPro" id="IPR011527">
    <property type="entry name" value="ABC1_TM_dom"/>
</dbReference>
<keyword evidence="4" id="KW-0067">ATP-binding</keyword>
<dbReference type="SMART" id="SM00382">
    <property type="entry name" value="AAA"/>
    <property type="match status" value="2"/>
</dbReference>
<evidence type="ECO:0000256" key="6">
    <source>
        <dbReference type="ARBA" id="ARBA00023136"/>
    </source>
</evidence>
<evidence type="ECO:0000256" key="2">
    <source>
        <dbReference type="ARBA" id="ARBA00022692"/>
    </source>
</evidence>
<feature type="region of interest" description="Disordered" evidence="7">
    <location>
        <begin position="106"/>
        <end position="125"/>
    </location>
</feature>
<accession>A0ABU9X2G7</accession>
<keyword evidence="12" id="KW-1185">Reference proteome</keyword>
<keyword evidence="3" id="KW-0547">Nucleotide-binding</keyword>
<name>A0ABU9X2G7_9MICC</name>
<evidence type="ECO:0000259" key="10">
    <source>
        <dbReference type="PROSITE" id="PS50929"/>
    </source>
</evidence>
<evidence type="ECO:0000256" key="8">
    <source>
        <dbReference type="SAM" id="Phobius"/>
    </source>
</evidence>
<dbReference type="InterPro" id="IPR039421">
    <property type="entry name" value="Type_1_exporter"/>
</dbReference>
<feature type="transmembrane region" description="Helical" evidence="8">
    <location>
        <begin position="645"/>
        <end position="667"/>
    </location>
</feature>
<dbReference type="Gene3D" id="1.20.1560.10">
    <property type="entry name" value="ABC transporter type 1, transmembrane domain"/>
    <property type="match status" value="2"/>
</dbReference>
<comment type="subcellular location">
    <subcellularLocation>
        <location evidence="1">Cell membrane</location>
        <topology evidence="1">Multi-pass membrane protein</topology>
    </subcellularLocation>
</comment>
<dbReference type="CDD" id="cd18584">
    <property type="entry name" value="ABC_6TM_AarD_CydD"/>
    <property type="match status" value="1"/>
</dbReference>
<feature type="domain" description="ABC transporter" evidence="9">
    <location>
        <begin position="361"/>
        <end position="585"/>
    </location>
</feature>
<organism evidence="11 12">
    <name type="scientific">Sinomonas halotolerans</name>
    <dbReference type="NCBI Taxonomy" id="1644133"/>
    <lineage>
        <taxon>Bacteria</taxon>
        <taxon>Bacillati</taxon>
        <taxon>Actinomycetota</taxon>
        <taxon>Actinomycetes</taxon>
        <taxon>Micrococcales</taxon>
        <taxon>Micrococcaceae</taxon>
        <taxon>Sinomonas</taxon>
    </lineage>
</organism>
<keyword evidence="5 8" id="KW-1133">Transmembrane helix</keyword>
<evidence type="ECO:0000256" key="3">
    <source>
        <dbReference type="ARBA" id="ARBA00022741"/>
    </source>
</evidence>